<dbReference type="CDD" id="cd13604">
    <property type="entry name" value="PBP2_TRAP_ketoacid_lactate_like"/>
    <property type="match status" value="1"/>
</dbReference>
<dbReference type="AlphaFoldDB" id="A0A265DTQ6"/>
<dbReference type="InterPro" id="IPR018389">
    <property type="entry name" value="DctP_fam"/>
</dbReference>
<evidence type="ECO:0000256" key="1">
    <source>
        <dbReference type="ARBA" id="ARBA00022729"/>
    </source>
</evidence>
<dbReference type="Proteomes" id="UP000005756">
    <property type="component" value="Unassembled WGS sequence"/>
</dbReference>
<dbReference type="PANTHER" id="PTHR33376">
    <property type="match status" value="1"/>
</dbReference>
<accession>A0A265DTQ6</accession>
<sequence length="363" mass="40218">MFSPTLSTMLFKTLFTTRTLRISAMLKSKYSLLFTGSALLLGLSSAQAAEYEWKFQASETSGEPSFKIKQEWAEKITAMTDGRVEIEVMPINSVVGPTETLTAVSAGILQGHMTDPSYFSGQDPAFGMLGNLVGAWQNPYDFLEYMKYGGGEELYNELVEPYGAHLISAATFPLESVPSTVPIESIADFEGLKIRAPQGMVYNIFERIGATPVNLPGSEVYTGLEKGVIDAADSTVLSNNDAMGLHAFAPYPLYPGFHSMPMIAVSINKDIWDGLPEELQATLEIAFDGMAYDAIARLKEQDIETLQRLQEDPDVHPFDLPAEERRKFRAAAEQEWQEWAGENEMTQKIYDSATAFLRSRNLL</sequence>
<reference evidence="2 4" key="1">
    <citation type="submission" date="2011-10" db="EMBL/GenBank/DDBJ databases">
        <authorList>
            <person name="Quillaguamn J."/>
            <person name="Guzmn D."/>
            <person name="Balderrama-Subieta A."/>
            <person name="Cardona-Ortuo C."/>
            <person name="Guevara-Martnez M."/>
            <person name="Callisaya-Quispe N."/>
        </authorList>
    </citation>
    <scope>NUCLEOTIDE SEQUENCE [LARGE SCALE GENOMIC DNA]</scope>
    <source>
        <strain evidence="2 4">LC1</strain>
    </source>
</reference>
<dbReference type="PANTHER" id="PTHR33376:SF5">
    <property type="entry name" value="EXTRACYTOPLASMIC SOLUTE RECEPTOR PROTEIN"/>
    <property type="match status" value="1"/>
</dbReference>
<evidence type="ECO:0000313" key="5">
    <source>
        <dbReference type="Proteomes" id="UP000216538"/>
    </source>
</evidence>
<protein>
    <submittedName>
        <fullName evidence="3">C4-dicarboxylate ABC transporter substrate-binding protein</fullName>
    </submittedName>
    <submittedName>
        <fullName evidence="2">Sialic acid-binding periplasmic protein siaP</fullName>
    </submittedName>
</protein>
<dbReference type="GO" id="GO:0055085">
    <property type="term" value="P:transmembrane transport"/>
    <property type="evidence" value="ECO:0007669"/>
    <property type="project" value="InterPro"/>
</dbReference>
<dbReference type="Pfam" id="PF03480">
    <property type="entry name" value="DctP"/>
    <property type="match status" value="1"/>
</dbReference>
<dbReference type="EMBL" id="NPEY01000019">
    <property type="protein sequence ID" value="OZT72713.1"/>
    <property type="molecule type" value="Genomic_DNA"/>
</dbReference>
<keyword evidence="5" id="KW-1185">Reference proteome</keyword>
<evidence type="ECO:0000313" key="2">
    <source>
        <dbReference type="EMBL" id="EHJ94885.1"/>
    </source>
</evidence>
<organism evidence="2 4">
    <name type="scientific">Vreelandella boliviensis LC1</name>
    <dbReference type="NCBI Taxonomy" id="1072583"/>
    <lineage>
        <taxon>Bacteria</taxon>
        <taxon>Pseudomonadati</taxon>
        <taxon>Pseudomonadota</taxon>
        <taxon>Gammaproteobacteria</taxon>
        <taxon>Oceanospirillales</taxon>
        <taxon>Halomonadaceae</taxon>
        <taxon>Vreelandella</taxon>
    </lineage>
</organism>
<reference evidence="3 5" key="2">
    <citation type="submission" date="2017-07" db="EMBL/GenBank/DDBJ databases">
        <title>Shotgun whole genome sequences of three halophilic bacterial isolates.</title>
        <authorList>
            <person name="Pozzo T."/>
            <person name="Higdon S.M."/>
            <person name="Quillaguaman J."/>
        </authorList>
    </citation>
    <scope>NUCLEOTIDE SEQUENCE [LARGE SCALE GENOMIC DNA]</scope>
    <source>
        <strain evidence="3 5">LC1</strain>
    </source>
</reference>
<dbReference type="STRING" id="1072583.KUC_1844"/>
<dbReference type="Proteomes" id="UP000216538">
    <property type="component" value="Unassembled WGS sequence"/>
</dbReference>
<evidence type="ECO:0000313" key="3">
    <source>
        <dbReference type="EMBL" id="OZT72713.1"/>
    </source>
</evidence>
<proteinExistence type="predicted"/>
<gene>
    <name evidence="3" type="ORF">CE457_17990</name>
    <name evidence="2" type="ORF">KUC_1844</name>
</gene>
<dbReference type="Gene3D" id="3.40.190.170">
    <property type="entry name" value="Bacterial extracellular solute-binding protein, family 7"/>
    <property type="match status" value="1"/>
</dbReference>
<name>A0A265DTQ6_9GAMM</name>
<dbReference type="NCBIfam" id="NF037995">
    <property type="entry name" value="TRAP_S1"/>
    <property type="match status" value="1"/>
</dbReference>
<dbReference type="EMBL" id="JH393257">
    <property type="protein sequence ID" value="EHJ94885.1"/>
    <property type="molecule type" value="Genomic_DNA"/>
</dbReference>
<keyword evidence="1" id="KW-0732">Signal</keyword>
<dbReference type="InterPro" id="IPR038404">
    <property type="entry name" value="TRAP_DctP_sf"/>
</dbReference>
<evidence type="ECO:0000313" key="4">
    <source>
        <dbReference type="Proteomes" id="UP000005756"/>
    </source>
</evidence>